<dbReference type="AlphaFoldDB" id="A0A6V8LST7"/>
<gene>
    <name evidence="2" type="ORF">NNJEOMEG_02652</name>
</gene>
<protein>
    <submittedName>
        <fullName evidence="2">Uncharacterized protein</fullName>
    </submittedName>
</protein>
<feature type="compositionally biased region" description="Basic and acidic residues" evidence="1">
    <location>
        <begin position="118"/>
        <end position="127"/>
    </location>
</feature>
<dbReference type="RefSeq" id="WP_173085235.1">
    <property type="nucleotide sequence ID" value="NZ_BLTE01000012.1"/>
</dbReference>
<sequence>MERVLLKLARQLGNYDEASLTSLWERYAEQVQRFEPSKRWEEAVLILSMIQAVRFKNQLFNLHWAEGREPGAVPPPRPHMEAVPNATADATSQPGVTPLPEPARTPRKPGKGKVLSFRHKDGDAPES</sequence>
<dbReference type="Proteomes" id="UP000494245">
    <property type="component" value="Unassembled WGS sequence"/>
</dbReference>
<evidence type="ECO:0000313" key="3">
    <source>
        <dbReference type="Proteomes" id="UP000494245"/>
    </source>
</evidence>
<evidence type="ECO:0000313" key="2">
    <source>
        <dbReference type="EMBL" id="GFK94804.1"/>
    </source>
</evidence>
<reference evidence="2 3" key="2">
    <citation type="submission" date="2020-05" db="EMBL/GenBank/DDBJ databases">
        <title>Draft genome sequence of Desulfovibrio sp. strainFSS-1.</title>
        <authorList>
            <person name="Shimoshige H."/>
            <person name="Kobayashi H."/>
            <person name="Maekawa T."/>
        </authorList>
    </citation>
    <scope>NUCLEOTIDE SEQUENCE [LARGE SCALE GENOMIC DNA]</scope>
    <source>
        <strain evidence="2 3">SIID29052-01</strain>
    </source>
</reference>
<comment type="caution">
    <text evidence="2">The sequence shown here is derived from an EMBL/GenBank/DDBJ whole genome shotgun (WGS) entry which is preliminary data.</text>
</comment>
<evidence type="ECO:0000256" key="1">
    <source>
        <dbReference type="SAM" id="MobiDB-lite"/>
    </source>
</evidence>
<reference evidence="2 3" key="1">
    <citation type="submission" date="2020-04" db="EMBL/GenBank/DDBJ databases">
        <authorList>
            <consortium name="Desulfovibrio sp. FSS-1 genome sequencing consortium"/>
            <person name="Shimoshige H."/>
            <person name="Kobayashi H."/>
            <person name="Maekawa T."/>
        </authorList>
    </citation>
    <scope>NUCLEOTIDE SEQUENCE [LARGE SCALE GENOMIC DNA]</scope>
    <source>
        <strain evidence="2 3">SIID29052-01</strain>
    </source>
</reference>
<accession>A0A6V8LST7</accession>
<name>A0A6V8LST7_9BACT</name>
<proteinExistence type="predicted"/>
<dbReference type="EMBL" id="BLTE01000012">
    <property type="protein sequence ID" value="GFK94804.1"/>
    <property type="molecule type" value="Genomic_DNA"/>
</dbReference>
<organism evidence="2 3">
    <name type="scientific">Fundidesulfovibrio magnetotacticus</name>
    <dbReference type="NCBI Taxonomy" id="2730080"/>
    <lineage>
        <taxon>Bacteria</taxon>
        <taxon>Pseudomonadati</taxon>
        <taxon>Thermodesulfobacteriota</taxon>
        <taxon>Desulfovibrionia</taxon>
        <taxon>Desulfovibrionales</taxon>
        <taxon>Desulfovibrionaceae</taxon>
        <taxon>Fundidesulfovibrio</taxon>
    </lineage>
</organism>
<keyword evidence="3" id="KW-1185">Reference proteome</keyword>
<feature type="region of interest" description="Disordered" evidence="1">
    <location>
        <begin position="69"/>
        <end position="127"/>
    </location>
</feature>